<organism evidence="2 3">
    <name type="scientific">Serinibacter arcticus</name>
    <dbReference type="NCBI Taxonomy" id="1655435"/>
    <lineage>
        <taxon>Bacteria</taxon>
        <taxon>Bacillati</taxon>
        <taxon>Actinomycetota</taxon>
        <taxon>Actinomycetes</taxon>
        <taxon>Micrococcales</taxon>
        <taxon>Beutenbergiaceae</taxon>
        <taxon>Serinibacter</taxon>
    </lineage>
</organism>
<accession>A0A4Z1E131</accession>
<feature type="domain" description="VOC" evidence="1">
    <location>
        <begin position="4"/>
        <end position="114"/>
    </location>
</feature>
<dbReference type="PANTHER" id="PTHR35908">
    <property type="entry name" value="HYPOTHETICAL FUSION PROTEIN"/>
    <property type="match status" value="1"/>
</dbReference>
<evidence type="ECO:0000313" key="3">
    <source>
        <dbReference type="Proteomes" id="UP000297318"/>
    </source>
</evidence>
<name>A0A4Z1E131_9MICO</name>
<gene>
    <name evidence="2" type="ORF">SERN_1985</name>
</gene>
<dbReference type="EMBL" id="RHPJ01000003">
    <property type="protein sequence ID" value="TGO04392.1"/>
    <property type="molecule type" value="Genomic_DNA"/>
</dbReference>
<dbReference type="InterPro" id="IPR029068">
    <property type="entry name" value="Glyas_Bleomycin-R_OHBP_Dase"/>
</dbReference>
<evidence type="ECO:0000259" key="1">
    <source>
        <dbReference type="PROSITE" id="PS51819"/>
    </source>
</evidence>
<dbReference type="Pfam" id="PF18029">
    <property type="entry name" value="Glyoxalase_6"/>
    <property type="match status" value="1"/>
</dbReference>
<dbReference type="OrthoDB" id="15077at2"/>
<protein>
    <recommendedName>
        <fullName evidence="1">VOC domain-containing protein</fullName>
    </recommendedName>
</protein>
<dbReference type="RefSeq" id="WP_158292629.1">
    <property type="nucleotide sequence ID" value="NZ_RHPJ01000003.1"/>
</dbReference>
<proteinExistence type="predicted"/>
<dbReference type="CDD" id="cd06587">
    <property type="entry name" value="VOC"/>
    <property type="match status" value="1"/>
</dbReference>
<comment type="caution">
    <text evidence="2">The sequence shown here is derived from an EMBL/GenBank/DDBJ whole genome shotgun (WGS) entry which is preliminary data.</text>
</comment>
<dbReference type="AlphaFoldDB" id="A0A4Z1E131"/>
<evidence type="ECO:0000313" key="2">
    <source>
        <dbReference type="EMBL" id="TGO04392.1"/>
    </source>
</evidence>
<dbReference type="Gene3D" id="3.10.180.10">
    <property type="entry name" value="2,3-Dihydroxybiphenyl 1,2-Dioxygenase, domain 1"/>
    <property type="match status" value="1"/>
</dbReference>
<dbReference type="InterPro" id="IPR041581">
    <property type="entry name" value="Glyoxalase_6"/>
</dbReference>
<keyword evidence="3" id="KW-1185">Reference proteome</keyword>
<dbReference type="PROSITE" id="PS51819">
    <property type="entry name" value="VOC"/>
    <property type="match status" value="1"/>
</dbReference>
<dbReference type="Proteomes" id="UP000297318">
    <property type="component" value="Unassembled WGS sequence"/>
</dbReference>
<dbReference type="SUPFAM" id="SSF54593">
    <property type="entry name" value="Glyoxalase/Bleomycin resistance protein/Dihydroxybiphenyl dioxygenase"/>
    <property type="match status" value="1"/>
</dbReference>
<dbReference type="PANTHER" id="PTHR35908:SF1">
    <property type="entry name" value="CONSERVED PROTEIN"/>
    <property type="match status" value="1"/>
</dbReference>
<reference evidence="2 3" key="1">
    <citation type="submission" date="2018-11" db="EMBL/GenBank/DDBJ databases">
        <title>Complete genome sequencing of the Actinobacteria Serinibacter sp. K3-2.</title>
        <authorList>
            <person name="Rakitin A.L."/>
            <person name="Beletsky A.V."/>
            <person name="Mardanov A.V."/>
            <person name="Ravin N.V."/>
            <person name="Gromova A.S."/>
            <person name="Filippova S.N."/>
            <person name="Gal'Chenko V.F."/>
        </authorList>
    </citation>
    <scope>NUCLEOTIDE SEQUENCE [LARGE SCALE GENOMIC DNA]</scope>
    <source>
        <strain evidence="2 3">K3-2</strain>
    </source>
</reference>
<sequence>MALHLGMITTDSTDPLPLARWWALALGGEVVAENDGWFVVVMTSSGALAFQRVDAVTPGKNRVHLDLVVDGDLDAEHERLVGVGARSLGERSEGAARWFTLTDPQGNEFCVAPEDHTA</sequence>
<dbReference type="InterPro" id="IPR037523">
    <property type="entry name" value="VOC_core"/>
</dbReference>